<evidence type="ECO:0000313" key="1">
    <source>
        <dbReference type="EMBL" id="CAH1113457.1"/>
    </source>
</evidence>
<organism evidence="1 2">
    <name type="scientific">Psylliodes chrysocephalus</name>
    <dbReference type="NCBI Taxonomy" id="3402493"/>
    <lineage>
        <taxon>Eukaryota</taxon>
        <taxon>Metazoa</taxon>
        <taxon>Ecdysozoa</taxon>
        <taxon>Arthropoda</taxon>
        <taxon>Hexapoda</taxon>
        <taxon>Insecta</taxon>
        <taxon>Pterygota</taxon>
        <taxon>Neoptera</taxon>
        <taxon>Endopterygota</taxon>
        <taxon>Coleoptera</taxon>
        <taxon>Polyphaga</taxon>
        <taxon>Cucujiformia</taxon>
        <taxon>Chrysomeloidea</taxon>
        <taxon>Chrysomelidae</taxon>
        <taxon>Galerucinae</taxon>
        <taxon>Alticini</taxon>
        <taxon>Psylliodes</taxon>
    </lineage>
</organism>
<protein>
    <submittedName>
        <fullName evidence="1">Uncharacterized protein</fullName>
    </submittedName>
</protein>
<dbReference type="AlphaFoldDB" id="A0A9P0DBP0"/>
<dbReference type="PANTHER" id="PTHR46409">
    <property type="entry name" value="HTH PSQ-TYPE DOMAIN-CONTAINING PROTEIN"/>
    <property type="match status" value="1"/>
</dbReference>
<reference evidence="1" key="1">
    <citation type="submission" date="2022-01" db="EMBL/GenBank/DDBJ databases">
        <authorList>
            <person name="King R."/>
        </authorList>
    </citation>
    <scope>NUCLEOTIDE SEQUENCE</scope>
</reference>
<proteinExistence type="predicted"/>
<dbReference type="OrthoDB" id="6771835at2759"/>
<evidence type="ECO:0000313" key="2">
    <source>
        <dbReference type="Proteomes" id="UP001153636"/>
    </source>
</evidence>
<dbReference type="PANTHER" id="PTHR46409:SF1">
    <property type="entry name" value="HTH PSQ-TYPE DOMAIN-CONTAINING PROTEIN"/>
    <property type="match status" value="1"/>
</dbReference>
<name>A0A9P0DBP0_9CUCU</name>
<sequence>MLAEDYKEIIYWYKTDRLEPSILKHVSDEDREDFLSGHETDPPFSEIICHTQAIQRYVHLVLEASSKVCKEEKRDGFIKSRIESRKLIKSFNSKSEFRLK</sequence>
<dbReference type="Proteomes" id="UP001153636">
    <property type="component" value="Chromosome 7"/>
</dbReference>
<keyword evidence="2" id="KW-1185">Reference proteome</keyword>
<accession>A0A9P0DBP0</accession>
<gene>
    <name evidence="1" type="ORF">PSYICH_LOCUS13270</name>
</gene>
<dbReference type="EMBL" id="OV651819">
    <property type="protein sequence ID" value="CAH1113457.1"/>
    <property type="molecule type" value="Genomic_DNA"/>
</dbReference>